<keyword evidence="5" id="KW-1185">Reference proteome</keyword>
<gene>
    <name evidence="4" type="ORF">HGR_01267</name>
</gene>
<dbReference type="STRING" id="887062.HGR_01267"/>
<evidence type="ECO:0000259" key="3">
    <source>
        <dbReference type="Pfam" id="PF13577"/>
    </source>
</evidence>
<name>F3KP96_9BURK</name>
<keyword evidence="4" id="KW-0223">Dioxygenase</keyword>
<dbReference type="GO" id="GO:0051213">
    <property type="term" value="F:dioxygenase activity"/>
    <property type="evidence" value="ECO:0007669"/>
    <property type="project" value="UniProtKB-KW"/>
</dbReference>
<evidence type="ECO:0000313" key="5">
    <source>
        <dbReference type="Proteomes" id="UP000016368"/>
    </source>
</evidence>
<dbReference type="Proteomes" id="UP000016368">
    <property type="component" value="Unassembled WGS sequence"/>
</dbReference>
<dbReference type="RefSeq" id="WP_006296222.1">
    <property type="nucleotide sequence ID" value="NZ_AEGR01000018.1"/>
</dbReference>
<feature type="domain" description="SnoaL-like" evidence="3">
    <location>
        <begin position="30"/>
        <end position="160"/>
    </location>
</feature>
<dbReference type="eggNOG" id="COG5517">
    <property type="taxonomic scope" value="Bacteria"/>
</dbReference>
<sequence length="178" mass="20290">MTTLTLNKPVSPTTTAPAAATLESITLWFEISQLQERYCAALDNNRLEDWAAMFTPDCLYEIVPKENADLGLPIGLIYCDNQKMLRDRVLSLRHANIYEDHSNRHMTSGLTIQPVSANEVQVESSYVVIQTRTNGESFVYQAGRYLDRIVRTPEGWRYKSKRVIYDTSRVMTLLATPI</sequence>
<comment type="caution">
    <text evidence="4">The sequence shown here is derived from an EMBL/GenBank/DDBJ whole genome shotgun (WGS) entry which is preliminary data.</text>
</comment>
<dbReference type="Gene3D" id="3.10.450.50">
    <property type="match status" value="1"/>
</dbReference>
<evidence type="ECO:0000256" key="1">
    <source>
        <dbReference type="ARBA" id="ARBA00009570"/>
    </source>
</evidence>
<evidence type="ECO:0000256" key="2">
    <source>
        <dbReference type="ARBA" id="ARBA00023002"/>
    </source>
</evidence>
<dbReference type="Pfam" id="PF13577">
    <property type="entry name" value="SnoaL_4"/>
    <property type="match status" value="1"/>
</dbReference>
<dbReference type="InterPro" id="IPR032710">
    <property type="entry name" value="NTF2-like_dom_sf"/>
</dbReference>
<dbReference type="EMBL" id="AEGR01000018">
    <property type="protein sequence ID" value="EGI78337.1"/>
    <property type="molecule type" value="Genomic_DNA"/>
</dbReference>
<dbReference type="OrthoDB" id="2674149at2"/>
<accession>F3KP96</accession>
<dbReference type="AlphaFoldDB" id="F3KP96"/>
<evidence type="ECO:0000313" key="4">
    <source>
        <dbReference type="EMBL" id="EGI78337.1"/>
    </source>
</evidence>
<organism evidence="4 5">
    <name type="scientific">Hylemonella gracilis ATCC 19624</name>
    <dbReference type="NCBI Taxonomy" id="887062"/>
    <lineage>
        <taxon>Bacteria</taxon>
        <taxon>Pseudomonadati</taxon>
        <taxon>Pseudomonadota</taxon>
        <taxon>Betaproteobacteria</taxon>
        <taxon>Burkholderiales</taxon>
        <taxon>Comamonadaceae</taxon>
        <taxon>Hylemonella</taxon>
    </lineage>
</organism>
<proteinExistence type="inferred from homology"/>
<dbReference type="SUPFAM" id="SSF54427">
    <property type="entry name" value="NTF2-like"/>
    <property type="match status" value="1"/>
</dbReference>
<dbReference type="InterPro" id="IPR037401">
    <property type="entry name" value="SnoaL-like"/>
</dbReference>
<dbReference type="NCBIfam" id="NF041685">
    <property type="entry name" value="ant_diox_AndAd"/>
    <property type="match status" value="1"/>
</dbReference>
<reference evidence="4 5" key="1">
    <citation type="journal article" date="2011" name="EMBO J.">
        <title>Structural diversity of bacterial flagellar motors.</title>
        <authorList>
            <person name="Chen S."/>
            <person name="Beeby M."/>
            <person name="Murphy G.E."/>
            <person name="Leadbetter J.R."/>
            <person name="Hendrixson D.R."/>
            <person name="Briegel A."/>
            <person name="Li Z."/>
            <person name="Shi J."/>
            <person name="Tocheva E.I."/>
            <person name="Muller A."/>
            <person name="Dobro M.J."/>
            <person name="Jensen G.J."/>
        </authorList>
    </citation>
    <scope>NUCLEOTIDE SEQUENCE [LARGE SCALE GENOMIC DNA]</scope>
    <source>
        <strain evidence="4 5">ATCC 19624</strain>
    </source>
</reference>
<comment type="similarity">
    <text evidence="1">Belongs to the bacterial ring-hydroxylating dioxygenase beta subunit family.</text>
</comment>
<protein>
    <submittedName>
        <fullName evidence="4">Aromatic-ring-hydroxylating dioxygenase, beta subunit</fullName>
    </submittedName>
</protein>
<keyword evidence="2" id="KW-0560">Oxidoreductase</keyword>
<dbReference type="CDD" id="cd00667">
    <property type="entry name" value="ring_hydroxylating_dioxygenases_beta"/>
    <property type="match status" value="1"/>
</dbReference>
<dbReference type="InterPro" id="IPR000391">
    <property type="entry name" value="Rng_hydr_dOase-bsu"/>
</dbReference>
<dbReference type="InterPro" id="IPR017640">
    <property type="entry name" value="Anthranilate_1-2-diOase_ssu"/>
</dbReference>